<accession>A0A8C3FSB5</accession>
<dbReference type="GO" id="GO:0003676">
    <property type="term" value="F:nucleic acid binding"/>
    <property type="evidence" value="ECO:0007669"/>
    <property type="project" value="InterPro"/>
</dbReference>
<reference evidence="3" key="1">
    <citation type="submission" date="2025-08" db="UniProtKB">
        <authorList>
            <consortium name="Ensembl"/>
        </authorList>
    </citation>
    <scope>IDENTIFICATION</scope>
</reference>
<reference evidence="3" key="2">
    <citation type="submission" date="2025-09" db="UniProtKB">
        <authorList>
            <consortium name="Ensembl"/>
        </authorList>
    </citation>
    <scope>IDENTIFICATION</scope>
</reference>
<dbReference type="Ensembl" id="ENSCPBT00000015466.1">
    <property type="protein sequence ID" value="ENSCPBP00000013007.1"/>
    <property type="gene ID" value="ENSCPBG00000009775.1"/>
</dbReference>
<dbReference type="InterPro" id="IPR001584">
    <property type="entry name" value="Integrase_cat-core"/>
</dbReference>
<dbReference type="PANTHER" id="PTHR37984:SF5">
    <property type="entry name" value="PROTEIN NYNRIN-LIKE"/>
    <property type="match status" value="1"/>
</dbReference>
<keyword evidence="4" id="KW-1185">Reference proteome</keyword>
<dbReference type="AlphaFoldDB" id="A0A8C3FSB5"/>
<proteinExistence type="predicted"/>
<feature type="compositionally biased region" description="Basic and acidic residues" evidence="1">
    <location>
        <begin position="344"/>
        <end position="361"/>
    </location>
</feature>
<dbReference type="InterPro" id="IPR050951">
    <property type="entry name" value="Retrovirus_Pol_polyprotein"/>
</dbReference>
<dbReference type="OMA" id="KEYSINM"/>
<dbReference type="Proteomes" id="UP000694380">
    <property type="component" value="Unplaced"/>
</dbReference>
<dbReference type="GeneTree" id="ENSGT01000000214408"/>
<name>A0A8C3FSB5_CHRPI</name>
<dbReference type="PROSITE" id="PS50994">
    <property type="entry name" value="INTEGRASE"/>
    <property type="match status" value="1"/>
</dbReference>
<dbReference type="PANTHER" id="PTHR37984">
    <property type="entry name" value="PROTEIN CBG26694"/>
    <property type="match status" value="1"/>
</dbReference>
<feature type="compositionally biased region" description="Acidic residues" evidence="1">
    <location>
        <begin position="370"/>
        <end position="400"/>
    </location>
</feature>
<dbReference type="SUPFAM" id="SSF53098">
    <property type="entry name" value="Ribonuclease H-like"/>
    <property type="match status" value="1"/>
</dbReference>
<evidence type="ECO:0000256" key="1">
    <source>
        <dbReference type="SAM" id="MobiDB-lite"/>
    </source>
</evidence>
<protein>
    <recommendedName>
        <fullName evidence="2">Integrase catalytic domain-containing protein</fullName>
    </recommendedName>
</protein>
<sequence length="400" mass="45425">MDLIGPLPVTKDGYRYILTAIDYLSKWVEAFPLRSKSASEVVNSMYKMVLWRGCPERILTDRGPEFNNKFNQRLCQRLGIERSFTGRYHLQTNGFIENANKCIKRALRKMVDDDGSNWEELLDPILFSLRTKIHATTKMSPFRLMFCADPVFPVEVSENYTVSVCYYQHLSCTHVIQCVFIIGIQSLLHLFTKIPDLNTFGEEFCKEYSINMKSRHDADIALALSNISTAQEKHRRDSARRKASKYGEITFGVGDCVLLLNARKRTRKGETLQPTYRGPYRITTVEGKRVKLQTMSGRRLGTMYSITHLKPFKEPPTLAAESTSEENIGTEIAVGNTDPETPAEESRKMDGTLSHQSHDNTVKNIAVTAMEEEDVSSSDTIDDDDGDDVDDMLMEDGEDI</sequence>
<dbReference type="InterPro" id="IPR036397">
    <property type="entry name" value="RNaseH_sf"/>
</dbReference>
<feature type="region of interest" description="Disordered" evidence="1">
    <location>
        <begin position="315"/>
        <end position="400"/>
    </location>
</feature>
<feature type="domain" description="Integrase catalytic" evidence="2">
    <location>
        <begin position="1"/>
        <end position="149"/>
    </location>
</feature>
<evidence type="ECO:0000259" key="2">
    <source>
        <dbReference type="PROSITE" id="PS50994"/>
    </source>
</evidence>
<dbReference type="GO" id="GO:0015074">
    <property type="term" value="P:DNA integration"/>
    <property type="evidence" value="ECO:0007669"/>
    <property type="project" value="InterPro"/>
</dbReference>
<organism evidence="3 4">
    <name type="scientific">Chrysemys picta bellii</name>
    <name type="common">Western painted turtle</name>
    <name type="synonym">Emys bellii</name>
    <dbReference type="NCBI Taxonomy" id="8478"/>
    <lineage>
        <taxon>Eukaryota</taxon>
        <taxon>Metazoa</taxon>
        <taxon>Chordata</taxon>
        <taxon>Craniata</taxon>
        <taxon>Vertebrata</taxon>
        <taxon>Euteleostomi</taxon>
        <taxon>Archelosauria</taxon>
        <taxon>Testudinata</taxon>
        <taxon>Testudines</taxon>
        <taxon>Cryptodira</taxon>
        <taxon>Durocryptodira</taxon>
        <taxon>Testudinoidea</taxon>
        <taxon>Emydidae</taxon>
        <taxon>Chrysemys</taxon>
    </lineage>
</organism>
<dbReference type="Pfam" id="PF00665">
    <property type="entry name" value="rve"/>
    <property type="match status" value="1"/>
</dbReference>
<dbReference type="InterPro" id="IPR012337">
    <property type="entry name" value="RNaseH-like_sf"/>
</dbReference>
<evidence type="ECO:0000313" key="3">
    <source>
        <dbReference type="Ensembl" id="ENSCPBP00000013007.1"/>
    </source>
</evidence>
<dbReference type="Gene3D" id="3.30.420.10">
    <property type="entry name" value="Ribonuclease H-like superfamily/Ribonuclease H"/>
    <property type="match status" value="1"/>
</dbReference>
<evidence type="ECO:0000313" key="4">
    <source>
        <dbReference type="Proteomes" id="UP000694380"/>
    </source>
</evidence>